<reference evidence="6" key="2">
    <citation type="submission" date="2015-01" db="EMBL/GenBank/DDBJ databases">
        <title>Evolutionary Origins and Diversification of the Mycorrhizal Mutualists.</title>
        <authorList>
            <consortium name="DOE Joint Genome Institute"/>
            <consortium name="Mycorrhizal Genomics Consortium"/>
            <person name="Kohler A."/>
            <person name="Kuo A."/>
            <person name="Nagy L.G."/>
            <person name="Floudas D."/>
            <person name="Copeland A."/>
            <person name="Barry K.W."/>
            <person name="Cichocki N."/>
            <person name="Veneault-Fourrey C."/>
            <person name="LaButti K."/>
            <person name="Lindquist E.A."/>
            <person name="Lipzen A."/>
            <person name="Lundell T."/>
            <person name="Morin E."/>
            <person name="Murat C."/>
            <person name="Riley R."/>
            <person name="Ohm R."/>
            <person name="Sun H."/>
            <person name="Tunlid A."/>
            <person name="Henrissat B."/>
            <person name="Grigoriev I.V."/>
            <person name="Hibbett D.S."/>
            <person name="Martin F."/>
        </authorList>
    </citation>
    <scope>NUCLEOTIDE SEQUENCE [LARGE SCALE GENOMIC DNA]</scope>
    <source>
        <strain evidence="6">UH-Slu-Lm8-n1</strain>
    </source>
</reference>
<keyword evidence="6" id="KW-1185">Reference proteome</keyword>
<dbReference type="InterPro" id="IPR001680">
    <property type="entry name" value="WD40_rpt"/>
</dbReference>
<dbReference type="PROSITE" id="PS00678">
    <property type="entry name" value="WD_REPEATS_1"/>
    <property type="match status" value="1"/>
</dbReference>
<dbReference type="SMART" id="SM00320">
    <property type="entry name" value="WD40"/>
    <property type="match status" value="7"/>
</dbReference>
<dbReference type="InterPro" id="IPR015943">
    <property type="entry name" value="WD40/YVTN_repeat-like_dom_sf"/>
</dbReference>
<dbReference type="Gene3D" id="2.130.10.10">
    <property type="entry name" value="YVTN repeat-like/Quinoprotein amine dehydrogenase"/>
    <property type="match status" value="2"/>
</dbReference>
<dbReference type="PROSITE" id="PS50294">
    <property type="entry name" value="WD_REPEATS_REGION"/>
    <property type="match status" value="4"/>
</dbReference>
<proteinExistence type="predicted"/>
<dbReference type="SUPFAM" id="SSF50978">
    <property type="entry name" value="WD40 repeat-like"/>
    <property type="match status" value="1"/>
</dbReference>
<feature type="region of interest" description="Disordered" evidence="4">
    <location>
        <begin position="1"/>
        <end position="23"/>
    </location>
</feature>
<feature type="repeat" description="WD" evidence="3">
    <location>
        <begin position="72"/>
        <end position="113"/>
    </location>
</feature>
<dbReference type="PANTHER" id="PTHR19879:SF9">
    <property type="entry name" value="TRANSCRIPTION INITIATION FACTOR TFIID SUBUNIT 5"/>
    <property type="match status" value="1"/>
</dbReference>
<accession>A0A0D0A8E5</accession>
<dbReference type="AlphaFoldDB" id="A0A0D0A8E5"/>
<reference evidence="5 6" key="1">
    <citation type="submission" date="2014-04" db="EMBL/GenBank/DDBJ databases">
        <authorList>
            <consortium name="DOE Joint Genome Institute"/>
            <person name="Kuo A."/>
            <person name="Ruytinx J."/>
            <person name="Rineau F."/>
            <person name="Colpaert J."/>
            <person name="Kohler A."/>
            <person name="Nagy L.G."/>
            <person name="Floudas D."/>
            <person name="Copeland A."/>
            <person name="Barry K.W."/>
            <person name="Cichocki N."/>
            <person name="Veneault-Fourrey C."/>
            <person name="LaButti K."/>
            <person name="Lindquist E.A."/>
            <person name="Lipzen A."/>
            <person name="Lundell T."/>
            <person name="Morin E."/>
            <person name="Murat C."/>
            <person name="Sun H."/>
            <person name="Tunlid A."/>
            <person name="Henrissat B."/>
            <person name="Grigoriev I.V."/>
            <person name="Hibbett D.S."/>
            <person name="Martin F."/>
            <person name="Nordberg H.P."/>
            <person name="Cantor M.N."/>
            <person name="Hua S.X."/>
        </authorList>
    </citation>
    <scope>NUCLEOTIDE SEQUENCE [LARGE SCALE GENOMIC DNA]</scope>
    <source>
        <strain evidence="5 6">UH-Slu-Lm8-n1</strain>
    </source>
</reference>
<dbReference type="InParanoid" id="A0A0D0A8E5"/>
<evidence type="ECO:0000256" key="4">
    <source>
        <dbReference type="SAM" id="MobiDB-lite"/>
    </source>
</evidence>
<feature type="repeat" description="WD" evidence="3">
    <location>
        <begin position="29"/>
        <end position="70"/>
    </location>
</feature>
<evidence type="ECO:0000256" key="2">
    <source>
        <dbReference type="ARBA" id="ARBA00022737"/>
    </source>
</evidence>
<protein>
    <recommendedName>
        <fullName evidence="7">WD40 repeat-like protein</fullName>
    </recommendedName>
</protein>
<keyword evidence="1 3" id="KW-0853">WD repeat</keyword>
<sequence>MAAATHVDSPSQAPTPPAQEETPQAKLVLRGHEEWVSSVAFIPHTNLLVTSSADKTFRVWDLDTGKQVGEPLLSHECAVWKIAVSPDGRWVVSGGWNGSILVWEVATNKTDLKREPVSFKGHEILLRGLAFAPDSETFASASNDMTVCVWKRAARQMVLGPLRLDELPNSVSYSFSGRKLAAGTDKHIIVWDATNGEELFKIQKRAYRIAFTPDSLRLVSSDWNNIRISDATTGDIIKQFDAHTETCQSLAISPNGSKLATTSADKTMRFFDMTTLEPIGEPFEHPDVPSCVAFSEDSQLIATGCEDKLVRTWTVPLSETELQQKILKKTIIGQKPYPRRAPIQTSRFFDGFDPHSPPGRNSRAATTSRRAEGSGIKNTINRLFSRSSAPQGHSPLPPLVDVSATRGKYRTANVHSGKRDKKLQQQRPPRQ</sequence>
<dbReference type="Proteomes" id="UP000054485">
    <property type="component" value="Unassembled WGS sequence"/>
</dbReference>
<keyword evidence="2" id="KW-0677">Repeat</keyword>
<dbReference type="STRING" id="930992.A0A0D0A8E5"/>
<dbReference type="CDD" id="cd00200">
    <property type="entry name" value="WD40"/>
    <property type="match status" value="1"/>
</dbReference>
<dbReference type="EMBL" id="KN835421">
    <property type="protein sequence ID" value="KIK37921.1"/>
    <property type="molecule type" value="Genomic_DNA"/>
</dbReference>
<dbReference type="PROSITE" id="PS50082">
    <property type="entry name" value="WD_REPEATS_2"/>
    <property type="match status" value="5"/>
</dbReference>
<feature type="repeat" description="WD" evidence="3">
    <location>
        <begin position="282"/>
        <end position="323"/>
    </location>
</feature>
<evidence type="ECO:0000313" key="5">
    <source>
        <dbReference type="EMBL" id="KIK37921.1"/>
    </source>
</evidence>
<feature type="region of interest" description="Disordered" evidence="4">
    <location>
        <begin position="346"/>
        <end position="431"/>
    </location>
</feature>
<evidence type="ECO:0000313" key="6">
    <source>
        <dbReference type="Proteomes" id="UP000054485"/>
    </source>
</evidence>
<feature type="repeat" description="WD" evidence="3">
    <location>
        <begin position="119"/>
        <end position="151"/>
    </location>
</feature>
<evidence type="ECO:0000256" key="1">
    <source>
        <dbReference type="ARBA" id="ARBA00022574"/>
    </source>
</evidence>
<organism evidence="5 6">
    <name type="scientific">Suillus luteus UH-Slu-Lm8-n1</name>
    <dbReference type="NCBI Taxonomy" id="930992"/>
    <lineage>
        <taxon>Eukaryota</taxon>
        <taxon>Fungi</taxon>
        <taxon>Dikarya</taxon>
        <taxon>Basidiomycota</taxon>
        <taxon>Agaricomycotina</taxon>
        <taxon>Agaricomycetes</taxon>
        <taxon>Agaricomycetidae</taxon>
        <taxon>Boletales</taxon>
        <taxon>Suillineae</taxon>
        <taxon>Suillaceae</taxon>
        <taxon>Suillus</taxon>
    </lineage>
</organism>
<name>A0A0D0A8E5_9AGAM</name>
<dbReference type="HOGENOM" id="CLU_039966_0_0_1"/>
<evidence type="ECO:0000256" key="3">
    <source>
        <dbReference type="PROSITE-ProRule" id="PRU00221"/>
    </source>
</evidence>
<feature type="repeat" description="WD" evidence="3">
    <location>
        <begin position="240"/>
        <end position="281"/>
    </location>
</feature>
<dbReference type="InterPro" id="IPR019775">
    <property type="entry name" value="WD40_repeat_CS"/>
</dbReference>
<evidence type="ECO:0008006" key="7">
    <source>
        <dbReference type="Google" id="ProtNLM"/>
    </source>
</evidence>
<gene>
    <name evidence="5" type="ORF">CY34DRAFT_809855</name>
</gene>
<dbReference type="PANTHER" id="PTHR19879">
    <property type="entry name" value="TRANSCRIPTION INITIATION FACTOR TFIID"/>
    <property type="match status" value="1"/>
</dbReference>
<feature type="compositionally biased region" description="Polar residues" evidence="4">
    <location>
        <begin position="376"/>
        <end position="391"/>
    </location>
</feature>
<dbReference type="InterPro" id="IPR036322">
    <property type="entry name" value="WD40_repeat_dom_sf"/>
</dbReference>
<dbReference type="Pfam" id="PF00400">
    <property type="entry name" value="WD40"/>
    <property type="match status" value="6"/>
</dbReference>
<dbReference type="OrthoDB" id="2670902at2759"/>